<keyword evidence="2" id="KW-1185">Reference proteome</keyword>
<evidence type="ECO:0000313" key="1">
    <source>
        <dbReference type="EMBL" id="KAJ4437128.1"/>
    </source>
</evidence>
<protein>
    <submittedName>
        <fullName evidence="1">Uncharacterized protein</fullName>
    </submittedName>
</protein>
<organism evidence="1 2">
    <name type="scientific">Periplaneta americana</name>
    <name type="common">American cockroach</name>
    <name type="synonym">Blatta americana</name>
    <dbReference type="NCBI Taxonomy" id="6978"/>
    <lineage>
        <taxon>Eukaryota</taxon>
        <taxon>Metazoa</taxon>
        <taxon>Ecdysozoa</taxon>
        <taxon>Arthropoda</taxon>
        <taxon>Hexapoda</taxon>
        <taxon>Insecta</taxon>
        <taxon>Pterygota</taxon>
        <taxon>Neoptera</taxon>
        <taxon>Polyneoptera</taxon>
        <taxon>Dictyoptera</taxon>
        <taxon>Blattodea</taxon>
        <taxon>Blattoidea</taxon>
        <taxon>Blattidae</taxon>
        <taxon>Blattinae</taxon>
        <taxon>Periplaneta</taxon>
    </lineage>
</organism>
<gene>
    <name evidence="1" type="ORF">ANN_17263</name>
</gene>
<reference evidence="1 2" key="1">
    <citation type="journal article" date="2022" name="Allergy">
        <title>Genome assembly and annotation of Periplaneta americana reveal a comprehensive cockroach allergen profile.</title>
        <authorList>
            <person name="Wang L."/>
            <person name="Xiong Q."/>
            <person name="Saelim N."/>
            <person name="Wang L."/>
            <person name="Nong W."/>
            <person name="Wan A.T."/>
            <person name="Shi M."/>
            <person name="Liu X."/>
            <person name="Cao Q."/>
            <person name="Hui J.H.L."/>
            <person name="Sookrung N."/>
            <person name="Leung T.F."/>
            <person name="Tungtrongchitr A."/>
            <person name="Tsui S.K.W."/>
        </authorList>
    </citation>
    <scope>NUCLEOTIDE SEQUENCE [LARGE SCALE GENOMIC DNA]</scope>
    <source>
        <strain evidence="1">PWHHKU_190912</strain>
    </source>
</reference>
<dbReference type="Proteomes" id="UP001148838">
    <property type="component" value="Unassembled WGS sequence"/>
</dbReference>
<dbReference type="EMBL" id="JAJSOF020000021">
    <property type="protein sequence ID" value="KAJ4437128.1"/>
    <property type="molecule type" value="Genomic_DNA"/>
</dbReference>
<name>A0ABQ8SSF6_PERAM</name>
<evidence type="ECO:0000313" key="2">
    <source>
        <dbReference type="Proteomes" id="UP001148838"/>
    </source>
</evidence>
<proteinExistence type="predicted"/>
<sequence>MSAFHKNPDQSNTLEIVHPITVALSLRNCVLRTVSIFYSAWPYSTAGGKQEAISSRMFNELLQDQENEGRIPREFRIKQHNQALEDFLTSTPDWPRKEAIAKFRLQTGHDILAKHLYRFGLLQTLTCKLCNLVLSSHGKGNVSGTHLAYYLDDRGEHLADLTLPPIWSDDPSLLLNNFDVSSAVRGSTFALPGLSRHGRTDG</sequence>
<comment type="caution">
    <text evidence="1">The sequence shown here is derived from an EMBL/GenBank/DDBJ whole genome shotgun (WGS) entry which is preliminary data.</text>
</comment>
<accession>A0ABQ8SSF6</accession>